<evidence type="ECO:0000313" key="6">
    <source>
        <dbReference type="Proteomes" id="UP000178647"/>
    </source>
</evidence>
<proteinExistence type="inferred from homology"/>
<dbReference type="GO" id="GO:0006412">
    <property type="term" value="P:translation"/>
    <property type="evidence" value="ECO:0007669"/>
    <property type="project" value="UniProtKB-UniRule"/>
</dbReference>
<accession>A0A1G2EH76</accession>
<dbReference type="Gene3D" id="3.30.1320.10">
    <property type="match status" value="1"/>
</dbReference>
<name>A0A1G2EH76_9BACT</name>
<comment type="similarity">
    <text evidence="3">Belongs to the bacterial ribosomal protein bS16 family.</text>
</comment>
<feature type="compositionally biased region" description="Low complexity" evidence="4">
    <location>
        <begin position="94"/>
        <end position="135"/>
    </location>
</feature>
<evidence type="ECO:0000256" key="4">
    <source>
        <dbReference type="SAM" id="MobiDB-lite"/>
    </source>
</evidence>
<organism evidence="5 6">
    <name type="scientific">Candidatus Nealsonbacteria bacterium RIFCSPLOWO2_01_FULL_43_32</name>
    <dbReference type="NCBI Taxonomy" id="1801672"/>
    <lineage>
        <taxon>Bacteria</taxon>
        <taxon>Candidatus Nealsoniibacteriota</taxon>
    </lineage>
</organism>
<dbReference type="STRING" id="1801672.A2896_02470"/>
<comment type="caution">
    <text evidence="5">The sequence shown here is derived from an EMBL/GenBank/DDBJ whole genome shotgun (WGS) entry which is preliminary data.</text>
</comment>
<gene>
    <name evidence="3" type="primary">rpsP</name>
    <name evidence="5" type="ORF">A2896_02470</name>
</gene>
<dbReference type="HAMAP" id="MF_00385">
    <property type="entry name" value="Ribosomal_bS16"/>
    <property type="match status" value="1"/>
</dbReference>
<dbReference type="Proteomes" id="UP000178647">
    <property type="component" value="Unassembled WGS sequence"/>
</dbReference>
<reference evidence="5 6" key="1">
    <citation type="journal article" date="2016" name="Nat. Commun.">
        <title>Thousands of microbial genomes shed light on interconnected biogeochemical processes in an aquifer system.</title>
        <authorList>
            <person name="Anantharaman K."/>
            <person name="Brown C.T."/>
            <person name="Hug L.A."/>
            <person name="Sharon I."/>
            <person name="Castelle C.J."/>
            <person name="Probst A.J."/>
            <person name="Thomas B.C."/>
            <person name="Singh A."/>
            <person name="Wilkins M.J."/>
            <person name="Karaoz U."/>
            <person name="Brodie E.L."/>
            <person name="Williams K.H."/>
            <person name="Hubbard S.S."/>
            <person name="Banfield J.F."/>
        </authorList>
    </citation>
    <scope>NUCLEOTIDE SEQUENCE [LARGE SCALE GENOMIC DNA]</scope>
</reference>
<keyword evidence="2 3" id="KW-0687">Ribonucleoprotein</keyword>
<dbReference type="SUPFAM" id="SSF54565">
    <property type="entry name" value="Ribosomal protein S16"/>
    <property type="match status" value="1"/>
</dbReference>
<evidence type="ECO:0000313" key="5">
    <source>
        <dbReference type="EMBL" id="OGZ24720.1"/>
    </source>
</evidence>
<protein>
    <recommendedName>
        <fullName evidence="3">Small ribosomal subunit protein bS16</fullName>
    </recommendedName>
</protein>
<dbReference type="GO" id="GO:0005737">
    <property type="term" value="C:cytoplasm"/>
    <property type="evidence" value="ECO:0007669"/>
    <property type="project" value="UniProtKB-ARBA"/>
</dbReference>
<keyword evidence="1 3" id="KW-0689">Ribosomal protein</keyword>
<dbReference type="Pfam" id="PF00886">
    <property type="entry name" value="Ribosomal_S16"/>
    <property type="match status" value="1"/>
</dbReference>
<dbReference type="PANTHER" id="PTHR12919:SF20">
    <property type="entry name" value="SMALL RIBOSOMAL SUBUNIT PROTEIN BS16M"/>
    <property type="match status" value="1"/>
</dbReference>
<dbReference type="EMBL" id="MHMH01000006">
    <property type="protein sequence ID" value="OGZ24720.1"/>
    <property type="molecule type" value="Genomic_DNA"/>
</dbReference>
<evidence type="ECO:0000256" key="3">
    <source>
        <dbReference type="HAMAP-Rule" id="MF_00385"/>
    </source>
</evidence>
<dbReference type="GO" id="GO:0003735">
    <property type="term" value="F:structural constituent of ribosome"/>
    <property type="evidence" value="ECO:0007669"/>
    <property type="project" value="InterPro"/>
</dbReference>
<dbReference type="PANTHER" id="PTHR12919">
    <property type="entry name" value="30S RIBOSOMAL PROTEIN S16"/>
    <property type="match status" value="1"/>
</dbReference>
<dbReference type="NCBIfam" id="TIGR00002">
    <property type="entry name" value="S16"/>
    <property type="match status" value="1"/>
</dbReference>
<dbReference type="GO" id="GO:0015935">
    <property type="term" value="C:small ribosomal subunit"/>
    <property type="evidence" value="ECO:0007669"/>
    <property type="project" value="TreeGrafter"/>
</dbReference>
<feature type="region of interest" description="Disordered" evidence="4">
    <location>
        <begin position="88"/>
        <end position="146"/>
    </location>
</feature>
<dbReference type="InterPro" id="IPR023803">
    <property type="entry name" value="Ribosomal_bS16_dom_sf"/>
</dbReference>
<dbReference type="InterPro" id="IPR000307">
    <property type="entry name" value="Ribosomal_bS16"/>
</dbReference>
<dbReference type="AlphaFoldDB" id="A0A1G2EH76"/>
<evidence type="ECO:0000256" key="2">
    <source>
        <dbReference type="ARBA" id="ARBA00023274"/>
    </source>
</evidence>
<evidence type="ECO:0000256" key="1">
    <source>
        <dbReference type="ARBA" id="ARBA00022980"/>
    </source>
</evidence>
<sequence length="146" mass="15867">MLVMRLFRIGKINQPSFKIVVTEKTNPPRGGRFVEQIGFYNPVTKEKVLNKERAKYWLSKGVQPSPTVYNMLLKEGVLEGKKIAVHKKSKKTEVAPAAAPASAEATAGKPAAPEEIPVAEAVAPVETPTPVEVPTSEPPKPEESPK</sequence>